<proteinExistence type="predicted"/>
<feature type="transmembrane region" description="Helical" evidence="1">
    <location>
        <begin position="26"/>
        <end position="46"/>
    </location>
</feature>
<accession>A0A9W4MQG7</accession>
<dbReference type="PANTHER" id="PTHR35340:SF5">
    <property type="entry name" value="ASST-DOMAIN-CONTAINING PROTEIN"/>
    <property type="match status" value="1"/>
</dbReference>
<dbReference type="InterPro" id="IPR039535">
    <property type="entry name" value="ASST-like"/>
</dbReference>
<dbReference type="Proteomes" id="UP001153618">
    <property type="component" value="Unassembled WGS sequence"/>
</dbReference>
<name>A0A9W4MQG7_PENOL</name>
<reference evidence="2" key="1">
    <citation type="submission" date="2021-07" db="EMBL/GenBank/DDBJ databases">
        <authorList>
            <person name="Branca A.L. A."/>
        </authorList>
    </citation>
    <scope>NUCLEOTIDE SEQUENCE</scope>
</reference>
<dbReference type="InterPro" id="IPR053143">
    <property type="entry name" value="Arylsulfate_ST"/>
</dbReference>
<dbReference type="EMBL" id="CAJVOS010000013">
    <property type="protein sequence ID" value="CAG8014420.1"/>
    <property type="molecule type" value="Genomic_DNA"/>
</dbReference>
<comment type="caution">
    <text evidence="2">The sequence shown here is derived from an EMBL/GenBank/DDBJ whole genome shotgun (WGS) entry which is preliminary data.</text>
</comment>
<dbReference type="PANTHER" id="PTHR35340">
    <property type="entry name" value="PQQ ENZYME REPEAT PROTEIN-RELATED"/>
    <property type="match status" value="1"/>
</dbReference>
<keyword evidence="1" id="KW-1133">Transmembrane helix</keyword>
<dbReference type="Pfam" id="PF14269">
    <property type="entry name" value="Arylsulfotran_2"/>
    <property type="match status" value="1"/>
</dbReference>
<keyword evidence="3" id="KW-1185">Reference proteome</keyword>
<gene>
    <name evidence="2" type="ORF">POLS_LOCUS2222</name>
</gene>
<keyword evidence="1" id="KW-0812">Transmembrane</keyword>
<dbReference type="OrthoDB" id="5427350at2759"/>
<protein>
    <recommendedName>
        <fullName evidence="4">Arylsulfotransferase</fullName>
    </recommendedName>
</protein>
<evidence type="ECO:0000313" key="2">
    <source>
        <dbReference type="EMBL" id="CAG8014420.1"/>
    </source>
</evidence>
<evidence type="ECO:0000256" key="1">
    <source>
        <dbReference type="SAM" id="Phobius"/>
    </source>
</evidence>
<organism evidence="2 3">
    <name type="scientific">Penicillium olsonii</name>
    <dbReference type="NCBI Taxonomy" id="99116"/>
    <lineage>
        <taxon>Eukaryota</taxon>
        <taxon>Fungi</taxon>
        <taxon>Dikarya</taxon>
        <taxon>Ascomycota</taxon>
        <taxon>Pezizomycotina</taxon>
        <taxon>Eurotiomycetes</taxon>
        <taxon>Eurotiomycetidae</taxon>
        <taxon>Eurotiales</taxon>
        <taxon>Aspergillaceae</taxon>
        <taxon>Penicillium</taxon>
    </lineage>
</organism>
<evidence type="ECO:0000313" key="3">
    <source>
        <dbReference type="Proteomes" id="UP001153618"/>
    </source>
</evidence>
<feature type="transmembrane region" description="Helical" evidence="1">
    <location>
        <begin position="564"/>
        <end position="585"/>
    </location>
</feature>
<sequence>MFWRTPSGVLRLTSWLRRERPNAVSIRWLILLLATLAGAIGFYLFAFPQLLRLRIRAGLSWYDLGAEGFGPDQSYVSFDEESPKLEVSPPGAQCDPRYTFLAPRGDSIAHPGPMILDSAGELVWTQWNSGTTQDFKVQQYKGEKYLTYWQGDTDDNYGRGSWYMVGTPWDCMRYRHQLTFPLVQLDSTYTQRRVVSPVGMYDGDLHDFQITPNDTALLMIYDPIPVDLSPLGGPELGWMYDGVFQEVDLETGELLFQWRASDFYSPGDSYHPIGDAGHGRTSAYDYLHINSVDKDDQGRYLVSMRHIHTIACIDGITGETLWSLGGKRNDFVDMSEGAATDFSWQHDARWRGTNRLSLFNNAAATNDDPSAVSRGMMVDLDLEGRRATLIQTYEHPQDMMAVSQGNLQVLDTGNVLVGWGHSAAFTEFSPTGDVLCNVHFGASAWFTFGRVVSYRVFKFDWVGNPITSPEAVSTIDSVFVSWNGATEVSSWQVEAWDRQNLTNMTFTPVNQVARDSFETEIPLTPSVDSFFRVRALHSNGDSLGVTGVLQRVTESPGGSSANPWTIGAIVLVALGCLGCGIYFAVHRRFLQKFKSGGPYQLVSRKDEDDGDEHRLPL</sequence>
<evidence type="ECO:0008006" key="4">
    <source>
        <dbReference type="Google" id="ProtNLM"/>
    </source>
</evidence>
<dbReference type="AlphaFoldDB" id="A0A9W4MQG7"/>
<keyword evidence="1" id="KW-0472">Membrane</keyword>